<evidence type="ECO:0000313" key="4">
    <source>
        <dbReference type="Proteomes" id="UP001265746"/>
    </source>
</evidence>
<organism evidence="3 4">
    <name type="scientific">Phomopsis amygdali</name>
    <name type="common">Fusicoccum amygdali</name>
    <dbReference type="NCBI Taxonomy" id="1214568"/>
    <lineage>
        <taxon>Eukaryota</taxon>
        <taxon>Fungi</taxon>
        <taxon>Dikarya</taxon>
        <taxon>Ascomycota</taxon>
        <taxon>Pezizomycotina</taxon>
        <taxon>Sordariomycetes</taxon>
        <taxon>Sordariomycetidae</taxon>
        <taxon>Diaporthales</taxon>
        <taxon>Diaporthaceae</taxon>
        <taxon>Diaporthe</taxon>
    </lineage>
</organism>
<keyword evidence="2" id="KW-0472">Membrane</keyword>
<feature type="region of interest" description="Disordered" evidence="1">
    <location>
        <begin position="1"/>
        <end position="40"/>
    </location>
</feature>
<dbReference type="AlphaFoldDB" id="A0AAD9SQM2"/>
<evidence type="ECO:0000313" key="3">
    <source>
        <dbReference type="EMBL" id="KAK2614605.1"/>
    </source>
</evidence>
<feature type="transmembrane region" description="Helical" evidence="2">
    <location>
        <begin position="193"/>
        <end position="210"/>
    </location>
</feature>
<gene>
    <name evidence="3" type="ORF">N8I77_001414</name>
</gene>
<comment type="caution">
    <text evidence="3">The sequence shown here is derived from an EMBL/GenBank/DDBJ whole genome shotgun (WGS) entry which is preliminary data.</text>
</comment>
<protein>
    <submittedName>
        <fullName evidence="3">Uncharacterized protein</fullName>
    </submittedName>
</protein>
<feature type="transmembrane region" description="Helical" evidence="2">
    <location>
        <begin position="141"/>
        <end position="158"/>
    </location>
</feature>
<keyword evidence="2" id="KW-1133">Transmembrane helix</keyword>
<accession>A0AAD9SQM2</accession>
<keyword evidence="4" id="KW-1185">Reference proteome</keyword>
<dbReference type="Proteomes" id="UP001265746">
    <property type="component" value="Unassembled WGS sequence"/>
</dbReference>
<evidence type="ECO:0000256" key="1">
    <source>
        <dbReference type="SAM" id="MobiDB-lite"/>
    </source>
</evidence>
<dbReference type="EMBL" id="JAUJFL010000001">
    <property type="protein sequence ID" value="KAK2614605.1"/>
    <property type="molecule type" value="Genomic_DNA"/>
</dbReference>
<proteinExistence type="predicted"/>
<keyword evidence="2" id="KW-0812">Transmembrane</keyword>
<sequence>MATEASPVTVIRYNQPPGETSAPSIQPGFPPPKPSMTGALPDTWQPTKVAGTGRPGQPFSKPVRVYSPQEIPANIKTARSSVEYGLKELINLQQRRSQIDGIAFLDQFRLQSANVLGDLNALRGELSDIIQAAERHRWRKWLLGGLAAVLIPAVRAIWKRPQHDSKSSNSTEYAFRKSKSLITRILSTVRSTFGGLASVTFFVFAVLYVFQNEVSLRVAKTVSKRLKRLHTKVERGDQVITENDLKLLRGWRWRVLL</sequence>
<reference evidence="3" key="1">
    <citation type="submission" date="2023-06" db="EMBL/GenBank/DDBJ databases">
        <authorList>
            <person name="Noh H."/>
        </authorList>
    </citation>
    <scope>NUCLEOTIDE SEQUENCE</scope>
    <source>
        <strain evidence="3">DUCC20226</strain>
    </source>
</reference>
<name>A0AAD9SQM2_PHOAM</name>
<evidence type="ECO:0000256" key="2">
    <source>
        <dbReference type="SAM" id="Phobius"/>
    </source>
</evidence>